<keyword evidence="1" id="KW-0812">Transmembrane</keyword>
<reference evidence="2 3" key="1">
    <citation type="journal article" date="2014" name="Int. J. Syst. Evol. Microbiol.">
        <title>Rhodoluna lacicola gen. nov., sp. nov., a planktonic freshwater bacterium with stream-lined genome.</title>
        <authorList>
            <person name="Hahn M."/>
            <person name="Schmidt J."/>
            <person name="Taipale S.J."/>
            <person name="Doolittle W.F."/>
            <person name="Koll U."/>
        </authorList>
    </citation>
    <scope>NUCLEOTIDE SEQUENCE [LARGE SCALE GENOMIC DNA]</scope>
    <source>
        <strain evidence="2 3">MWH-Ta8</strain>
    </source>
</reference>
<dbReference type="Proteomes" id="UP000067708">
    <property type="component" value="Chromosome"/>
</dbReference>
<feature type="transmembrane region" description="Helical" evidence="1">
    <location>
        <begin position="51"/>
        <end position="71"/>
    </location>
</feature>
<feature type="transmembrane region" description="Helical" evidence="1">
    <location>
        <begin position="20"/>
        <end position="39"/>
    </location>
</feature>
<name>A0A060JHL4_9MICO</name>
<evidence type="ECO:0000313" key="2">
    <source>
        <dbReference type="EMBL" id="AIC48175.1"/>
    </source>
</evidence>
<organism evidence="2 3">
    <name type="scientific">Rhodoluna lacicola</name>
    <dbReference type="NCBI Taxonomy" id="529884"/>
    <lineage>
        <taxon>Bacteria</taxon>
        <taxon>Bacillati</taxon>
        <taxon>Actinomycetota</taxon>
        <taxon>Actinomycetes</taxon>
        <taxon>Micrococcales</taxon>
        <taxon>Microbacteriaceae</taxon>
        <taxon>Luna cluster</taxon>
        <taxon>Luna-1 subcluster</taxon>
        <taxon>Rhodoluna</taxon>
    </lineage>
</organism>
<evidence type="ECO:0000256" key="1">
    <source>
        <dbReference type="SAM" id="Phobius"/>
    </source>
</evidence>
<dbReference type="KEGG" id="rla:Rhola_00013860"/>
<dbReference type="EMBL" id="CP007490">
    <property type="protein sequence ID" value="AIC48175.1"/>
    <property type="molecule type" value="Genomic_DNA"/>
</dbReference>
<dbReference type="HOGENOM" id="CLU_2525332_0_0_11"/>
<keyword evidence="3" id="KW-1185">Reference proteome</keyword>
<protein>
    <submittedName>
        <fullName evidence="2">Uncharacterized protein</fullName>
    </submittedName>
</protein>
<dbReference type="OrthoDB" id="5081451at2"/>
<dbReference type="STRING" id="529884.Rhola_00013860"/>
<dbReference type="RefSeq" id="WP_051636373.1">
    <property type="nucleotide sequence ID" value="NZ_AP026911.1"/>
</dbReference>
<proteinExistence type="predicted"/>
<accession>A0A060JHL4</accession>
<dbReference type="eggNOG" id="ENOG5030YEP">
    <property type="taxonomic scope" value="Bacteria"/>
</dbReference>
<keyword evidence="1" id="KW-0472">Membrane</keyword>
<gene>
    <name evidence="2" type="ORF">Rhola_00013860</name>
</gene>
<dbReference type="AlphaFoldDB" id="A0A060JHL4"/>
<evidence type="ECO:0000313" key="3">
    <source>
        <dbReference type="Proteomes" id="UP000067708"/>
    </source>
</evidence>
<sequence>MSNKPKKSSAARSIRTYLTLSFAAASFVAVLVFFGTGGVDEAEGAFQRTSIWFVITFIVSLVSIATLALTVKDDDADPNQPRLK</sequence>
<keyword evidence="1" id="KW-1133">Transmembrane helix</keyword>